<dbReference type="OrthoDB" id="445589at2"/>
<dbReference type="InterPro" id="IPR044669">
    <property type="entry name" value="YneE/VCCN1/2-like"/>
</dbReference>
<dbReference type="GO" id="GO:0005254">
    <property type="term" value="F:chloride channel activity"/>
    <property type="evidence" value="ECO:0007669"/>
    <property type="project" value="InterPro"/>
</dbReference>
<reference evidence="10 11" key="1">
    <citation type="submission" date="2018-06" db="EMBL/GenBank/DDBJ databases">
        <title>Genomic Encyclopedia of Archaeal and Bacterial Type Strains, Phase II (KMG-II): from individual species to whole genera.</title>
        <authorList>
            <person name="Goeker M."/>
        </authorList>
    </citation>
    <scope>NUCLEOTIDE SEQUENCE [LARGE SCALE GENOMIC DNA]</scope>
    <source>
        <strain evidence="10 11">DSM 23857</strain>
    </source>
</reference>
<protein>
    <submittedName>
        <fullName evidence="10">Putative membrane protein</fullName>
    </submittedName>
</protein>
<dbReference type="GO" id="GO:0005886">
    <property type="term" value="C:plasma membrane"/>
    <property type="evidence" value="ECO:0007669"/>
    <property type="project" value="UniProtKB-SubCell"/>
</dbReference>
<evidence type="ECO:0000256" key="3">
    <source>
        <dbReference type="ARBA" id="ARBA00022475"/>
    </source>
</evidence>
<feature type="transmembrane region" description="Helical" evidence="9">
    <location>
        <begin position="232"/>
        <end position="250"/>
    </location>
</feature>
<keyword evidence="2" id="KW-0813">Transport</keyword>
<evidence type="ECO:0000256" key="5">
    <source>
        <dbReference type="ARBA" id="ARBA00022989"/>
    </source>
</evidence>
<gene>
    <name evidence="10" type="ORF">LX64_03874</name>
</gene>
<feature type="transmembrane region" description="Helical" evidence="9">
    <location>
        <begin position="43"/>
        <end position="62"/>
    </location>
</feature>
<keyword evidence="11" id="KW-1185">Reference proteome</keyword>
<dbReference type="RefSeq" id="WP_111599292.1">
    <property type="nucleotide sequence ID" value="NZ_QLLL01000007.1"/>
</dbReference>
<feature type="transmembrane region" description="Helical" evidence="9">
    <location>
        <begin position="20"/>
        <end position="37"/>
    </location>
</feature>
<evidence type="ECO:0000256" key="4">
    <source>
        <dbReference type="ARBA" id="ARBA00022692"/>
    </source>
</evidence>
<organism evidence="10 11">
    <name type="scientific">Chitinophaga skermanii</name>
    <dbReference type="NCBI Taxonomy" id="331697"/>
    <lineage>
        <taxon>Bacteria</taxon>
        <taxon>Pseudomonadati</taxon>
        <taxon>Bacteroidota</taxon>
        <taxon>Chitinophagia</taxon>
        <taxon>Chitinophagales</taxon>
        <taxon>Chitinophagaceae</taxon>
        <taxon>Chitinophaga</taxon>
    </lineage>
</organism>
<keyword evidence="6" id="KW-0406">Ion transport</keyword>
<evidence type="ECO:0000256" key="1">
    <source>
        <dbReference type="ARBA" id="ARBA00004651"/>
    </source>
</evidence>
<accession>A0A327QAJ6</accession>
<keyword evidence="3" id="KW-1003">Cell membrane</keyword>
<evidence type="ECO:0000256" key="6">
    <source>
        <dbReference type="ARBA" id="ARBA00023065"/>
    </source>
</evidence>
<evidence type="ECO:0000256" key="8">
    <source>
        <dbReference type="ARBA" id="ARBA00034708"/>
    </source>
</evidence>
<evidence type="ECO:0000256" key="7">
    <source>
        <dbReference type="ARBA" id="ARBA00023136"/>
    </source>
</evidence>
<proteinExistence type="inferred from homology"/>
<evidence type="ECO:0000313" key="10">
    <source>
        <dbReference type="EMBL" id="RAJ01656.1"/>
    </source>
</evidence>
<evidence type="ECO:0000256" key="2">
    <source>
        <dbReference type="ARBA" id="ARBA00022448"/>
    </source>
</evidence>
<dbReference type="AlphaFoldDB" id="A0A327QAJ6"/>
<comment type="similarity">
    <text evidence="8">Belongs to the anion channel-forming bestrophin (TC 1.A.46) family.</text>
</comment>
<comment type="subcellular location">
    <subcellularLocation>
        <location evidence="1">Cell membrane</location>
        <topology evidence="1">Multi-pass membrane protein</topology>
    </subcellularLocation>
</comment>
<evidence type="ECO:0000313" key="11">
    <source>
        <dbReference type="Proteomes" id="UP000249547"/>
    </source>
</evidence>
<feature type="transmembrane region" description="Helical" evidence="9">
    <location>
        <begin position="204"/>
        <end position="226"/>
    </location>
</feature>
<keyword evidence="7 9" id="KW-0472">Membrane</keyword>
<dbReference type="PANTHER" id="PTHR33281:SF19">
    <property type="entry name" value="VOLTAGE-DEPENDENT ANION CHANNEL-FORMING PROTEIN YNEE"/>
    <property type="match status" value="1"/>
</dbReference>
<dbReference type="EMBL" id="QLLL01000007">
    <property type="protein sequence ID" value="RAJ01656.1"/>
    <property type="molecule type" value="Genomic_DNA"/>
</dbReference>
<dbReference type="Pfam" id="PF25539">
    <property type="entry name" value="Bestrophin_2"/>
    <property type="match status" value="1"/>
</dbReference>
<comment type="caution">
    <text evidence="10">The sequence shown here is derived from an EMBL/GenBank/DDBJ whole genome shotgun (WGS) entry which is preliminary data.</text>
</comment>
<evidence type="ECO:0000256" key="9">
    <source>
        <dbReference type="SAM" id="Phobius"/>
    </source>
</evidence>
<dbReference type="PANTHER" id="PTHR33281">
    <property type="entry name" value="UPF0187 PROTEIN YNEE"/>
    <property type="match status" value="1"/>
</dbReference>
<sequence length="310" mass="35757">MLLKKGIPLGYIFGKIKYELLAVVVYTLVINVLYYQYNFKEMAIPLAVPMVLGTVLSLLLAFRSNQAYDRWWEARTVWGAIVNDSRSLVRQLLSLMDGAEENEETRHFKAQFVKRQIAWTYALGQSLRKKDPLRGLDRLLSRRELNYLSKFDNIPSGLLQMHSRDLKYALRQEWINPYQQVELDRTLTRLCDAMGKCERIKGTVFPATYSLYTHFAVIFFIVLLPFALIDSLGIMEVPLVAAISASFLLIEKMAVNLQDPFENKPTDTPMTAIARKIERDLLQLLDDDKANIDPEHVEIIPQEEGSYYIL</sequence>
<keyword evidence="4 9" id="KW-0812">Transmembrane</keyword>
<keyword evidence="5 9" id="KW-1133">Transmembrane helix</keyword>
<dbReference type="Proteomes" id="UP000249547">
    <property type="component" value="Unassembled WGS sequence"/>
</dbReference>
<name>A0A327QAJ6_9BACT</name>